<dbReference type="Proteomes" id="UP001383192">
    <property type="component" value="Unassembled WGS sequence"/>
</dbReference>
<protein>
    <submittedName>
        <fullName evidence="1">Uncharacterized protein</fullName>
    </submittedName>
</protein>
<dbReference type="EMBL" id="JAYKXP010000043">
    <property type="protein sequence ID" value="KAK7038794.1"/>
    <property type="molecule type" value="Genomic_DNA"/>
</dbReference>
<keyword evidence="2" id="KW-1185">Reference proteome</keyword>
<sequence>MSSFPRYRHVMWAPSKDLLSIWTRIAELVDHFGITSCLLFSVAMKQDECGPDPSWAPLQHFRGYLATPTVGEDRAVREREGEEGGTEFFGDNLQILSHEMRALGKEGTFNTVPVRSD</sequence>
<comment type="caution">
    <text evidence="1">The sequence shown here is derived from an EMBL/GenBank/DDBJ whole genome shotgun (WGS) entry which is preliminary data.</text>
</comment>
<organism evidence="1 2">
    <name type="scientific">Paramarasmius palmivorus</name>
    <dbReference type="NCBI Taxonomy" id="297713"/>
    <lineage>
        <taxon>Eukaryota</taxon>
        <taxon>Fungi</taxon>
        <taxon>Dikarya</taxon>
        <taxon>Basidiomycota</taxon>
        <taxon>Agaricomycotina</taxon>
        <taxon>Agaricomycetes</taxon>
        <taxon>Agaricomycetidae</taxon>
        <taxon>Agaricales</taxon>
        <taxon>Marasmiineae</taxon>
        <taxon>Marasmiaceae</taxon>
        <taxon>Paramarasmius</taxon>
    </lineage>
</organism>
<name>A0AAW0CII6_9AGAR</name>
<evidence type="ECO:0000313" key="1">
    <source>
        <dbReference type="EMBL" id="KAK7038794.1"/>
    </source>
</evidence>
<proteinExistence type="predicted"/>
<reference evidence="1 2" key="1">
    <citation type="submission" date="2024-01" db="EMBL/GenBank/DDBJ databases">
        <title>A draft genome for a cacao thread blight-causing isolate of Paramarasmius palmivorus.</title>
        <authorList>
            <person name="Baruah I.K."/>
            <person name="Bukari Y."/>
            <person name="Amoako-Attah I."/>
            <person name="Meinhardt L.W."/>
            <person name="Bailey B.A."/>
            <person name="Cohen S.P."/>
        </authorList>
    </citation>
    <scope>NUCLEOTIDE SEQUENCE [LARGE SCALE GENOMIC DNA]</scope>
    <source>
        <strain evidence="1 2">GH-12</strain>
    </source>
</reference>
<evidence type="ECO:0000313" key="2">
    <source>
        <dbReference type="Proteomes" id="UP001383192"/>
    </source>
</evidence>
<dbReference type="AlphaFoldDB" id="A0AAW0CII6"/>
<gene>
    <name evidence="1" type="ORF">VNI00_010682</name>
</gene>
<accession>A0AAW0CII6</accession>